<dbReference type="Proteomes" id="UP000245626">
    <property type="component" value="Unassembled WGS sequence"/>
</dbReference>
<accession>A0ACD0NS31</accession>
<proteinExistence type="predicted"/>
<protein>
    <submittedName>
        <fullName evidence="1">Uncharacterized protein</fullName>
    </submittedName>
</protein>
<keyword evidence="2" id="KW-1185">Reference proteome</keyword>
<reference evidence="1 2" key="1">
    <citation type="journal article" date="2018" name="Mol. Biol. Evol.">
        <title>Broad Genomic Sampling Reveals a Smut Pathogenic Ancestry of the Fungal Clade Ustilaginomycotina.</title>
        <authorList>
            <person name="Kijpornyongpan T."/>
            <person name="Mondo S.J."/>
            <person name="Barry K."/>
            <person name="Sandor L."/>
            <person name="Lee J."/>
            <person name="Lipzen A."/>
            <person name="Pangilinan J."/>
            <person name="LaButti K."/>
            <person name="Hainaut M."/>
            <person name="Henrissat B."/>
            <person name="Grigoriev I.V."/>
            <person name="Spatafora J.W."/>
            <person name="Aime M.C."/>
        </authorList>
    </citation>
    <scope>NUCLEOTIDE SEQUENCE [LARGE SCALE GENOMIC DNA]</scope>
    <source>
        <strain evidence="1 2">SA 807</strain>
    </source>
</reference>
<evidence type="ECO:0000313" key="1">
    <source>
        <dbReference type="EMBL" id="PWN48629.1"/>
    </source>
</evidence>
<dbReference type="EMBL" id="KZ820168">
    <property type="protein sequence ID" value="PWN48629.1"/>
    <property type="molecule type" value="Genomic_DNA"/>
</dbReference>
<evidence type="ECO:0000313" key="2">
    <source>
        <dbReference type="Proteomes" id="UP000245626"/>
    </source>
</evidence>
<gene>
    <name evidence="1" type="ORF">IE53DRAFT_185287</name>
</gene>
<organism evidence="1 2">
    <name type="scientific">Violaceomyces palustris</name>
    <dbReference type="NCBI Taxonomy" id="1673888"/>
    <lineage>
        <taxon>Eukaryota</taxon>
        <taxon>Fungi</taxon>
        <taxon>Dikarya</taxon>
        <taxon>Basidiomycota</taxon>
        <taxon>Ustilaginomycotina</taxon>
        <taxon>Ustilaginomycetes</taxon>
        <taxon>Violaceomycetales</taxon>
        <taxon>Violaceomycetaceae</taxon>
        <taxon>Violaceomyces</taxon>
    </lineage>
</organism>
<sequence>MANTQARVSLHPVASRHGQQSSTIVSVKLPCSDPDSSSEEDTTGCDGAALAGGGRASPTQTEPLAPLEPEAKEWGIRHDNISAYPIIDGSAQPRNPHASFGDNESLPTETTFSCEASPPIRAMTATQFAALHEKYVSLDVPHRVVFPFLHGVDGDNKAQNLFFGAPPSGQPTPHYRGLTVVRADMPTPEVLMAMQTARRQRATSYSSTVNWHHEVVGASYGLGSNTRPRTFSVATTNTVSSSTHSSASADSEEEAGRDSFSPAFTSPSVNIPSSAGSIAAGQKRPHALTSSHSSASVTSSTVSSQQSGPSLFSDASSNVTGASSSQTSVGSNLEVDEDLKPTPRVDYGLHGTHATFDPQPRHSILNSTIYPNEVLIGPDTLMKCGDDDSGHGSGSAYRTRATFASPRQAAGVSLRNFKIQCAKYATISDVVIYCPAGFHDGVLTLAHCFRDAQDTLWEERHNRGLGGLRYNVFIVTDPFDEFERNYPHLVSVDGSGYARNQIDFVEREREEMQRLTAASEIDENVWLGCTADAPMVAGTESSDEEPLTPDGSNNPHGFAICIEAHESAAMPTPARLAHASHYLEAVEATALFEFDSKDALRRLDEDDDANMEISMDCLAAYQSSSSDEEKKNGSLVLGPNGWCPSLYGRPKRSSLKSQSYAHPSRRKESTPQPPLRASQTFVPEASSIVNLECSSTSQYSYGREIEAMVEDVFNLCAWIKKQASPSKAAADHASPQSFLSGALRGFGASKGVSAFSPLVMPTAAQHGQLGIVSPDSRQSNQGSHHLPRRILLHCGDGYTETSILALAYIMYSRDLSLPEAYLDLQLRANRSFFVYARDLSFLKRVEQRILADRKSREKFLARDKEHLYDRVSEQRPSKGRNSRILFADKEERPGLRLGLGQRPSNGFRRDPSSPTGDSHHHHSLSEPNAWIRGFAAATGFVSTSNAQSGIRKPTSGSPPLPCSPAPPSRARTPTPKGARGITRSPPREAPPMQDHGWFHDSRFEGSFPSRILPFLYLGNLNHALNAKMLHALGITHVVSVGETAIDPPPGASVDHGLRAAHELDKETSAENTPSSINSLYHEFKAGRISVLDMKNVSDDGIDPLRATMREAVEYIERARRSGGRVLVHCRVGVSRSSTIVLAYVMAHLDLNLVESYLLVRSRRLNILIQPHLLFFWELRGWETYLAAQKAKRASRIQRDTGYSSSQRADEVAGFRKKNPVSLASLSLKASGGSPREDIGQNAIAFVPDVVDCDDEDDLDLDLAVGAGSAYGFNVPDALSLPFGCGSLAGLPASSMRLMWGHLAREISDLNSRYFV</sequence>
<name>A0ACD0NS31_9BASI</name>